<evidence type="ECO:0000256" key="3">
    <source>
        <dbReference type="ARBA" id="ARBA00023163"/>
    </source>
</evidence>
<gene>
    <name evidence="5" type="ORF">HMPREF9333_00685</name>
</gene>
<dbReference type="GO" id="GO:0003677">
    <property type="term" value="F:DNA binding"/>
    <property type="evidence" value="ECO:0007669"/>
    <property type="project" value="UniProtKB-KW"/>
</dbReference>
<dbReference type="PANTHER" id="PTHR43537">
    <property type="entry name" value="TRANSCRIPTIONAL REGULATOR, GNTR FAMILY"/>
    <property type="match status" value="1"/>
</dbReference>
<keyword evidence="3" id="KW-0804">Transcription</keyword>
<evidence type="ECO:0000256" key="2">
    <source>
        <dbReference type="ARBA" id="ARBA00023125"/>
    </source>
</evidence>
<keyword evidence="1" id="KW-0805">Transcription regulation</keyword>
<keyword evidence="2" id="KW-0238">DNA-binding</keyword>
<dbReference type="PROSITE" id="PS50949">
    <property type="entry name" value="HTH_GNTR"/>
    <property type="match status" value="1"/>
</dbReference>
<evidence type="ECO:0000256" key="1">
    <source>
        <dbReference type="ARBA" id="ARBA00023015"/>
    </source>
</evidence>
<dbReference type="AlphaFoldDB" id="G5GGJ5"/>
<sequence>MSSGEVYEDMKKRIVNLELEPNQVISENQMCYEYGVSRSVIRTVFSKLQQINFIDIYPQRGTCISPMDLSHISDLLMLRTAVEKEVIYEVFTNLDNYAKSALVEKLYENIKKQEHCRNEKNYKGDFPKYDTEFHDIMINSVNRSSLFEIISDGMLHIARWRNFVVPYNNRIPKLIDEHKMIFESIKEGDLAKAQRAMANHLETVSEIASRATSEYPGYFKIK</sequence>
<dbReference type="SMART" id="SM00345">
    <property type="entry name" value="HTH_GNTR"/>
    <property type="match status" value="1"/>
</dbReference>
<dbReference type="HOGENOM" id="CLU_017584_5_2_9"/>
<dbReference type="InterPro" id="IPR008920">
    <property type="entry name" value="TF_FadR/GntR_C"/>
</dbReference>
<protein>
    <recommendedName>
        <fullName evidence="4">HTH gntR-type domain-containing protein</fullName>
    </recommendedName>
</protein>
<organism evidence="5 6">
    <name type="scientific">Johnsonella ignava ATCC 51276</name>
    <dbReference type="NCBI Taxonomy" id="679200"/>
    <lineage>
        <taxon>Bacteria</taxon>
        <taxon>Bacillati</taxon>
        <taxon>Bacillota</taxon>
        <taxon>Clostridia</taxon>
        <taxon>Lachnospirales</taxon>
        <taxon>Lachnospiraceae</taxon>
        <taxon>Johnsonella</taxon>
    </lineage>
</organism>
<dbReference type="InterPro" id="IPR036388">
    <property type="entry name" value="WH-like_DNA-bd_sf"/>
</dbReference>
<name>G5GGJ5_9FIRM</name>
<dbReference type="Pfam" id="PF00392">
    <property type="entry name" value="GntR"/>
    <property type="match status" value="1"/>
</dbReference>
<dbReference type="InterPro" id="IPR000524">
    <property type="entry name" value="Tscrpt_reg_HTH_GntR"/>
</dbReference>
<dbReference type="SUPFAM" id="SSF48008">
    <property type="entry name" value="GntR ligand-binding domain-like"/>
    <property type="match status" value="1"/>
</dbReference>
<dbReference type="STRING" id="679200.HMPREF9333_00685"/>
<evidence type="ECO:0000313" key="5">
    <source>
        <dbReference type="EMBL" id="EHI56155.1"/>
    </source>
</evidence>
<dbReference type="EMBL" id="ACZL01000012">
    <property type="protein sequence ID" value="EHI56155.1"/>
    <property type="molecule type" value="Genomic_DNA"/>
</dbReference>
<dbReference type="InterPro" id="IPR036390">
    <property type="entry name" value="WH_DNA-bd_sf"/>
</dbReference>
<dbReference type="Gene3D" id="1.10.10.10">
    <property type="entry name" value="Winged helix-like DNA-binding domain superfamily/Winged helix DNA-binding domain"/>
    <property type="match status" value="1"/>
</dbReference>
<comment type="caution">
    <text evidence="5">The sequence shown here is derived from an EMBL/GenBank/DDBJ whole genome shotgun (WGS) entry which is preliminary data.</text>
</comment>
<evidence type="ECO:0000313" key="6">
    <source>
        <dbReference type="Proteomes" id="UP000003011"/>
    </source>
</evidence>
<dbReference type="SMART" id="SM00895">
    <property type="entry name" value="FCD"/>
    <property type="match status" value="1"/>
</dbReference>
<evidence type="ECO:0000259" key="4">
    <source>
        <dbReference type="PROSITE" id="PS50949"/>
    </source>
</evidence>
<dbReference type="Pfam" id="PF07729">
    <property type="entry name" value="FCD"/>
    <property type="match status" value="1"/>
</dbReference>
<dbReference type="GO" id="GO:0003700">
    <property type="term" value="F:DNA-binding transcription factor activity"/>
    <property type="evidence" value="ECO:0007669"/>
    <property type="project" value="InterPro"/>
</dbReference>
<dbReference type="Gene3D" id="1.20.120.530">
    <property type="entry name" value="GntR ligand-binding domain-like"/>
    <property type="match status" value="1"/>
</dbReference>
<accession>G5GGJ5</accession>
<proteinExistence type="predicted"/>
<dbReference type="eggNOG" id="COG1802">
    <property type="taxonomic scope" value="Bacteria"/>
</dbReference>
<dbReference type="SUPFAM" id="SSF46785">
    <property type="entry name" value="Winged helix' DNA-binding domain"/>
    <property type="match status" value="1"/>
</dbReference>
<dbReference type="InterPro" id="IPR011711">
    <property type="entry name" value="GntR_C"/>
</dbReference>
<reference evidence="5 6" key="1">
    <citation type="submission" date="2011-08" db="EMBL/GenBank/DDBJ databases">
        <title>The Genome Sequence of Johnsonella ignava ATCC 51276.</title>
        <authorList>
            <consortium name="The Broad Institute Genome Sequencing Platform"/>
            <person name="Earl A."/>
            <person name="Ward D."/>
            <person name="Feldgarden M."/>
            <person name="Gevers D."/>
            <person name="Izard J."/>
            <person name="Blanton J.M."/>
            <person name="Baranova O.V."/>
            <person name="Dewhirst F.E."/>
            <person name="Young S.K."/>
            <person name="Zeng Q."/>
            <person name="Gargeya S."/>
            <person name="Fitzgerald M."/>
            <person name="Haas B."/>
            <person name="Abouelleil A."/>
            <person name="Alvarado L."/>
            <person name="Arachchi H.M."/>
            <person name="Berlin A."/>
            <person name="Brown A."/>
            <person name="Chapman S.B."/>
            <person name="Chen Z."/>
            <person name="Dunbar C."/>
            <person name="Freedman E."/>
            <person name="Gearin G."/>
            <person name="Gellesch M."/>
            <person name="Goldberg J."/>
            <person name="Griggs A."/>
            <person name="Gujja S."/>
            <person name="Heiman D."/>
            <person name="Howarth C."/>
            <person name="Larson L."/>
            <person name="Lui A."/>
            <person name="MacDonald P.J.P."/>
            <person name="Montmayeur A."/>
            <person name="Murphy C."/>
            <person name="Neiman D."/>
            <person name="Pearson M."/>
            <person name="Priest M."/>
            <person name="Roberts A."/>
            <person name="Saif S."/>
            <person name="Shea T."/>
            <person name="Shenoy N."/>
            <person name="Sisk P."/>
            <person name="Stolte C."/>
            <person name="Sykes S."/>
            <person name="Wortman J."/>
            <person name="Nusbaum C."/>
            <person name="Birren B."/>
        </authorList>
    </citation>
    <scope>NUCLEOTIDE SEQUENCE [LARGE SCALE GENOMIC DNA]</scope>
    <source>
        <strain evidence="5 6">ATCC 51276</strain>
    </source>
</reference>
<dbReference type="Proteomes" id="UP000003011">
    <property type="component" value="Unassembled WGS sequence"/>
</dbReference>
<keyword evidence="6" id="KW-1185">Reference proteome</keyword>
<feature type="domain" description="HTH gntR-type" evidence="4">
    <location>
        <begin position="1"/>
        <end position="67"/>
    </location>
</feature>
<dbReference type="PANTHER" id="PTHR43537:SF45">
    <property type="entry name" value="GNTR FAMILY REGULATORY PROTEIN"/>
    <property type="match status" value="1"/>
</dbReference>